<feature type="compositionally biased region" description="Polar residues" evidence="2">
    <location>
        <begin position="1114"/>
        <end position="1129"/>
    </location>
</feature>
<organism evidence="6 7">
    <name type="scientific">Elysia crispata</name>
    <name type="common">lettuce slug</name>
    <dbReference type="NCBI Taxonomy" id="231223"/>
    <lineage>
        <taxon>Eukaryota</taxon>
        <taxon>Metazoa</taxon>
        <taxon>Spiralia</taxon>
        <taxon>Lophotrochozoa</taxon>
        <taxon>Mollusca</taxon>
        <taxon>Gastropoda</taxon>
        <taxon>Heterobranchia</taxon>
        <taxon>Euthyneura</taxon>
        <taxon>Panpulmonata</taxon>
        <taxon>Sacoglossa</taxon>
        <taxon>Placobranchoidea</taxon>
        <taxon>Plakobranchidae</taxon>
        <taxon>Elysia</taxon>
    </lineage>
</organism>
<feature type="region of interest" description="Disordered" evidence="2">
    <location>
        <begin position="484"/>
        <end position="503"/>
    </location>
</feature>
<feature type="compositionally biased region" description="Low complexity" evidence="2">
    <location>
        <begin position="1169"/>
        <end position="1183"/>
    </location>
</feature>
<sequence length="1978" mass="217364">MVRLLELTLVTGSIVTATVGQVWLEPVTSRHQLPPATLTHAGVTRIKPALVIPSSTHPRLSTRRSPSLYPSQCETSRKRCEELREDGHWENRVSSPGANSADCLSCTGAHIEDCLPSPGADTTYCLFSESADMWNCLSSPVENKQDCLSSSGADTTYCLSPQNVEVWDCLSSPGADLEDCLSSSGFNTKDWVSSPVVNIEDCLSPPSLKNQIADYMSTCSIKVNKFESSSRANSLVVSPRVPSFMRHPVNTSTGAGTSSWPPTSHATMDLKIVPGSSLRSRLTEDRDPNSTSLYGIIAEYEGLFSGRLDSTLAAASGDGDKRFIGDYLGDESETPGVCCNQRCLPHVSLENVREDHVENVHTFLEQGYHWYHRSQDIGVTQVCSNNLGVNKVPTTATNRSLESNLKLSLSGRTNIVTHLDRLSVGVVSPLSVGPKIASEKSEIQNSSSECSTAAPADRGDNLVHTEDNLMDIVHAGYCSEHKDGSTARALSDRPPKSPVQRDTDHVWLAPPDASSGHHAPRGHVSCRRHVTTTNRAEDRSSCSGPAFMSAAARFAYREFTSDWSRDRARDSYSQTGGASSDGDRQHRMPDSNSNLSFCFRRKNTLILRTQLTVRVHAIIEKLLNSTGRELRRALFSLKQIFQDDKDLVHEFVNNDGLDCLIKVGTEADQNYQNYILRALGQVMLYVDGMEGVIRHNATVQWLYSLLASKGRLVVKTALKLLLVFVEYTESNTGQLVRAITTVDSRRGLHPWTNIMAILGEKDGADSELLVYTMTLVNKVVSAIPDQDTFYDVTDALEELGMDAVTKRHMNRQGADLDLLTQFQIYESALRHEDGEDFSAIPQTDTLRRVPRMKSEGQSRKSKRQGNMSKAQSMTSLPTAPAETPAEAFRRRRQQQKEEWGAPPLDDTEPFVPSKGRRSMPAELHSGELPSNGATSPQSSRTRRRNRQCHLIKEQQELQIPSDMPSAGPDFSNQPLSQSPQPSQPIGFTQTDQPPSLSQCGFEPSSVSLRLSASTPSLASTSQSEQYHQNDQGGGSPRVASDASSTTIASSPVNLSVTRWGGAGQPVNEVSPLGRQNSQGPILLRSPRPARVDSTQADFSRSRGSTGSGESTLSHPDNQSAMDGSHNVSSRWDKPSESYSESMSPTLSGRPSDFYSPRLPAGFTDGMSLPSVGSMSTSSSLSSLATEGLNPQNHISSQYDAVVSAVDPQLYSNGINLPSPLPNLVDPYDDLKGPGNNESGYHSFAEAQLDPKSLEGQSKAQSSNGHQQGAVDVQPAAKPVENGLEPPPNQVKGMVSKLKGSVMEGAAAKIPMRPAGDTSGLISAAKEGLNRQQQLGPTKPEPEPQPEKKTESELQWDRIQRRLKRQLMIKDMDFTDLRDEDDDDVFNPHKNGFDIGSGVPPPPPPFPGGGAPPPPPPPMFGGGPPPPPPPPVGLPPPPPPLGSSGRSSPVPPSMSNLPPPPGANLKKNKKTVRLHWRALGGVDNPHPSVKDTGVIWKQLLPIKIDTEKLEHLFETRVNETKSKKMCDSTGKKEITVLDSKRSNTINIGLTVLPPPRTIKAAILKMDNSIMNKEGIEKILTTMIPTEEEKSKILEAQMANPDIPLGTAEQFLLTLSSVFELEARLKLWLFKLDYENAEQEIAEPLMDLKKGITELQKNKTFRCILSGILAIGNFLNGAAIHAFSIEFLQRVPEIKDTVHKHSLLHHLCVLILEQFPDSSDLYSEIGPITRCSRVDWDELTTKLHKMEYDCKASWDHLRAIVKHDGSSTDLKGKMSLFLSDAAERIMILHIVHKRIVNRYNKMLLYLGFQVHDARDMKMNHFCKVISEFALEYRTTRDKVQQMLEKKANQRERKKTRGKMIVDTENFKGKDAAKDDALQAILKNGYTSADERGLPGQRSRRKLDARSMGSRASGLTTDSDMYDTGDDELLEACVRTATAPSSKPQKERRRSRSHRKSLRRTLKGGLDTDEMKVIEAFSDQM</sequence>
<keyword evidence="7" id="KW-1185">Reference proteome</keyword>
<reference evidence="6" key="1">
    <citation type="journal article" date="2023" name="G3 (Bethesda)">
        <title>A reference genome for the long-term kleptoplast-retaining sea slug Elysia crispata morphotype clarki.</title>
        <authorList>
            <person name="Eastman K.E."/>
            <person name="Pendleton A.L."/>
            <person name="Shaikh M.A."/>
            <person name="Suttiyut T."/>
            <person name="Ogas R."/>
            <person name="Tomko P."/>
            <person name="Gavelis G."/>
            <person name="Widhalm J.R."/>
            <person name="Wisecaver J.H."/>
        </authorList>
    </citation>
    <scope>NUCLEOTIDE SEQUENCE</scope>
    <source>
        <strain evidence="6">ECLA1</strain>
    </source>
</reference>
<dbReference type="InterPro" id="IPR016024">
    <property type="entry name" value="ARM-type_fold"/>
</dbReference>
<feature type="region of interest" description="Disordered" evidence="2">
    <location>
        <begin position="1885"/>
        <end position="1920"/>
    </location>
</feature>
<feature type="compositionally biased region" description="Basic residues" evidence="2">
    <location>
        <begin position="1943"/>
        <end position="1959"/>
    </location>
</feature>
<evidence type="ECO:0000256" key="1">
    <source>
        <dbReference type="ARBA" id="ARBA00023203"/>
    </source>
</evidence>
<gene>
    <name evidence="6" type="ORF">RRG08_053071</name>
</gene>
<evidence type="ECO:0008006" key="8">
    <source>
        <dbReference type="Google" id="ProtNLM"/>
    </source>
</evidence>
<feature type="domain" description="FH2" evidence="5">
    <location>
        <begin position="1460"/>
        <end position="1856"/>
    </location>
</feature>
<dbReference type="InterPro" id="IPR015425">
    <property type="entry name" value="FH2_Formin"/>
</dbReference>
<keyword evidence="1" id="KW-0009">Actin-binding</keyword>
<feature type="compositionally biased region" description="Low complexity" evidence="2">
    <location>
        <begin position="1039"/>
        <end position="1050"/>
    </location>
</feature>
<dbReference type="PROSITE" id="PS51232">
    <property type="entry name" value="GBD_FH3"/>
    <property type="match status" value="1"/>
</dbReference>
<dbReference type="FunFam" id="1.25.10.10:FF:000056">
    <property type="entry name" value="FH1/FH2 domain-containing protein 3 isoform X1"/>
    <property type="match status" value="1"/>
</dbReference>
<dbReference type="InterPro" id="IPR056771">
    <property type="entry name" value="FH3_FHOD1-3-like"/>
</dbReference>
<dbReference type="PANTHER" id="PTHR45920:SF4">
    <property type="entry name" value="FORMIN HOMOLOGY 2 DOMAIN CONTAINING, ISOFORM I"/>
    <property type="match status" value="1"/>
</dbReference>
<evidence type="ECO:0000313" key="7">
    <source>
        <dbReference type="Proteomes" id="UP001283361"/>
    </source>
</evidence>
<feature type="compositionally biased region" description="Low complexity" evidence="2">
    <location>
        <begin position="1007"/>
        <end position="1023"/>
    </location>
</feature>
<dbReference type="SMART" id="SM00498">
    <property type="entry name" value="FH2"/>
    <property type="match status" value="1"/>
</dbReference>
<evidence type="ECO:0000256" key="2">
    <source>
        <dbReference type="SAM" id="MobiDB-lite"/>
    </source>
</evidence>
<feature type="signal peptide" evidence="3">
    <location>
        <begin position="1"/>
        <end position="20"/>
    </location>
</feature>
<feature type="region of interest" description="Disordered" evidence="2">
    <location>
        <begin position="1377"/>
        <end position="1466"/>
    </location>
</feature>
<protein>
    <recommendedName>
        <fullName evidence="8">FH1/FH2 domain-containing protein 3</fullName>
    </recommendedName>
</protein>
<dbReference type="SUPFAM" id="SSF48371">
    <property type="entry name" value="ARM repeat"/>
    <property type="match status" value="1"/>
</dbReference>
<dbReference type="InterPro" id="IPR014768">
    <property type="entry name" value="GBD/FH3_dom"/>
</dbReference>
<feature type="region of interest" description="Disordered" evidence="2">
    <location>
        <begin position="835"/>
        <end position="1153"/>
    </location>
</feature>
<feature type="compositionally biased region" description="Polar residues" evidence="2">
    <location>
        <begin position="1136"/>
        <end position="1148"/>
    </location>
</feature>
<dbReference type="Pfam" id="PF02181">
    <property type="entry name" value="FH2"/>
    <property type="match status" value="1"/>
</dbReference>
<dbReference type="PROSITE" id="PS51444">
    <property type="entry name" value="FH2"/>
    <property type="match status" value="1"/>
</dbReference>
<feature type="region of interest" description="Disordered" evidence="2">
    <location>
        <begin position="1169"/>
        <end position="1188"/>
    </location>
</feature>
<feature type="compositionally biased region" description="Pro residues" evidence="2">
    <location>
        <begin position="1448"/>
        <end position="1461"/>
    </location>
</feature>
<dbReference type="SUPFAM" id="SSF101447">
    <property type="entry name" value="Formin homology 2 domain (FH2 domain)"/>
    <property type="match status" value="1"/>
</dbReference>
<dbReference type="GO" id="GO:0030866">
    <property type="term" value="P:cortical actin cytoskeleton organization"/>
    <property type="evidence" value="ECO:0007669"/>
    <property type="project" value="TreeGrafter"/>
</dbReference>
<comment type="caution">
    <text evidence="6">The sequence shown here is derived from an EMBL/GenBank/DDBJ whole genome shotgun (WGS) entry which is preliminary data.</text>
</comment>
<feature type="compositionally biased region" description="Polar residues" evidence="2">
    <location>
        <begin position="864"/>
        <end position="876"/>
    </location>
</feature>
<name>A0AAE0XSS6_9GAST</name>
<feature type="region of interest" description="Disordered" evidence="2">
    <location>
        <begin position="1251"/>
        <end position="1270"/>
    </location>
</feature>
<feature type="region of interest" description="Disordered" evidence="2">
    <location>
        <begin position="1932"/>
        <end position="1962"/>
    </location>
</feature>
<dbReference type="PANTHER" id="PTHR45920">
    <property type="entry name" value="FORMIN HOMOLOGY 2 DOMAIN CONTAINING, ISOFORM I"/>
    <property type="match status" value="1"/>
</dbReference>
<dbReference type="GO" id="GO:0005737">
    <property type="term" value="C:cytoplasm"/>
    <property type="evidence" value="ECO:0007669"/>
    <property type="project" value="TreeGrafter"/>
</dbReference>
<dbReference type="Proteomes" id="UP001283361">
    <property type="component" value="Unassembled WGS sequence"/>
</dbReference>
<dbReference type="GO" id="GO:0051015">
    <property type="term" value="F:actin filament binding"/>
    <property type="evidence" value="ECO:0007669"/>
    <property type="project" value="TreeGrafter"/>
</dbReference>
<feature type="compositionally biased region" description="Polar residues" evidence="2">
    <location>
        <begin position="1254"/>
        <end position="1266"/>
    </location>
</feature>
<dbReference type="EMBL" id="JAWDGP010007694">
    <property type="protein sequence ID" value="KAK3708490.1"/>
    <property type="molecule type" value="Genomic_DNA"/>
</dbReference>
<evidence type="ECO:0000259" key="5">
    <source>
        <dbReference type="PROSITE" id="PS51444"/>
    </source>
</evidence>
<feature type="domain" description="GBD/FH3" evidence="4">
    <location>
        <begin position="557"/>
        <end position="905"/>
    </location>
</feature>
<evidence type="ECO:0000313" key="6">
    <source>
        <dbReference type="EMBL" id="KAK3708490.1"/>
    </source>
</evidence>
<dbReference type="Gene3D" id="1.25.10.10">
    <property type="entry name" value="Leucine-rich Repeat Variant"/>
    <property type="match status" value="1"/>
</dbReference>
<feature type="compositionally biased region" description="Low complexity" evidence="2">
    <location>
        <begin position="971"/>
        <end position="984"/>
    </location>
</feature>
<dbReference type="Gene3D" id="1.20.58.2220">
    <property type="entry name" value="Formin, FH2 domain"/>
    <property type="match status" value="1"/>
</dbReference>
<evidence type="ECO:0000259" key="4">
    <source>
        <dbReference type="PROSITE" id="PS51232"/>
    </source>
</evidence>
<feature type="compositionally biased region" description="Polar residues" evidence="2">
    <location>
        <begin position="985"/>
        <end position="998"/>
    </location>
</feature>
<feature type="compositionally biased region" description="Basic and acidic residues" evidence="2">
    <location>
        <begin position="1339"/>
        <end position="1356"/>
    </location>
</feature>
<dbReference type="GO" id="GO:0005856">
    <property type="term" value="C:cytoskeleton"/>
    <property type="evidence" value="ECO:0007669"/>
    <property type="project" value="TreeGrafter"/>
</dbReference>
<evidence type="ECO:0000256" key="3">
    <source>
        <dbReference type="SAM" id="SignalP"/>
    </source>
</evidence>
<feature type="compositionally biased region" description="Pro residues" evidence="2">
    <location>
        <begin position="1398"/>
        <end position="1440"/>
    </location>
</feature>
<feature type="region of interest" description="Disordered" evidence="2">
    <location>
        <begin position="567"/>
        <end position="589"/>
    </location>
</feature>
<keyword evidence="3" id="KW-0732">Signal</keyword>
<accession>A0AAE0XSS6</accession>
<feature type="compositionally biased region" description="Low complexity" evidence="2">
    <location>
        <begin position="877"/>
        <end position="886"/>
    </location>
</feature>
<dbReference type="InterPro" id="IPR011989">
    <property type="entry name" value="ARM-like"/>
</dbReference>
<feature type="chain" id="PRO_5042209718" description="FH1/FH2 domain-containing protein 3" evidence="3">
    <location>
        <begin position="21"/>
        <end position="1978"/>
    </location>
</feature>
<feature type="region of interest" description="Disordered" evidence="2">
    <location>
        <begin position="439"/>
        <end position="461"/>
    </location>
</feature>
<proteinExistence type="predicted"/>
<feature type="compositionally biased region" description="Low complexity" evidence="2">
    <location>
        <begin position="1101"/>
        <end position="1113"/>
    </location>
</feature>
<feature type="region of interest" description="Disordered" evidence="2">
    <location>
        <begin position="1328"/>
        <end position="1356"/>
    </location>
</feature>
<feature type="compositionally biased region" description="Basic residues" evidence="2">
    <location>
        <begin position="940"/>
        <end position="949"/>
    </location>
</feature>
<dbReference type="Pfam" id="PF24959">
    <property type="entry name" value="FH3_FHOD1-3"/>
    <property type="match status" value="1"/>
</dbReference>
<dbReference type="InterPro" id="IPR042201">
    <property type="entry name" value="FH2_Formin_sf"/>
</dbReference>